<comment type="subcellular location">
    <subcellularLocation>
        <location evidence="1">Membrane</location>
        <topology evidence="1">Multi-pass membrane protein</topology>
    </subcellularLocation>
</comment>
<dbReference type="PANTHER" id="PTHR22950">
    <property type="entry name" value="AMINO ACID TRANSPORTER"/>
    <property type="match status" value="1"/>
</dbReference>
<dbReference type="GO" id="GO:0016020">
    <property type="term" value="C:membrane"/>
    <property type="evidence" value="ECO:0007669"/>
    <property type="project" value="UniProtKB-SubCell"/>
</dbReference>
<feature type="transmembrane region" description="Helical" evidence="11">
    <location>
        <begin position="79"/>
        <end position="102"/>
    </location>
</feature>
<evidence type="ECO:0000256" key="8">
    <source>
        <dbReference type="ARBA" id="ARBA00037101"/>
    </source>
</evidence>
<evidence type="ECO:0000256" key="10">
    <source>
        <dbReference type="ARBA" id="ARBA00041723"/>
    </source>
</evidence>
<dbReference type="Pfam" id="PF01490">
    <property type="entry name" value="Aa_trans"/>
    <property type="match status" value="1"/>
</dbReference>
<dbReference type="PANTHER" id="PTHR22950:SF458">
    <property type="entry name" value="SODIUM-COUPLED NEUTRAL AMINO ACID TRANSPORTER 11-RELATED"/>
    <property type="match status" value="1"/>
</dbReference>
<evidence type="ECO:0000256" key="1">
    <source>
        <dbReference type="ARBA" id="ARBA00004141"/>
    </source>
</evidence>
<evidence type="ECO:0000256" key="6">
    <source>
        <dbReference type="ARBA" id="ARBA00022989"/>
    </source>
</evidence>
<feature type="transmembrane region" description="Helical" evidence="11">
    <location>
        <begin position="415"/>
        <end position="435"/>
    </location>
</feature>
<evidence type="ECO:0000313" key="14">
    <source>
        <dbReference type="Proteomes" id="UP000015104"/>
    </source>
</evidence>
<keyword evidence="6 11" id="KW-1133">Transmembrane helix</keyword>
<evidence type="ECO:0000256" key="5">
    <source>
        <dbReference type="ARBA" id="ARBA00022970"/>
    </source>
</evidence>
<dbReference type="eggNOG" id="KOG1305">
    <property type="taxonomic scope" value="Eukaryota"/>
</dbReference>
<gene>
    <name evidence="13" type="primary">107371093</name>
</gene>
<keyword evidence="7 11" id="KW-0472">Membrane</keyword>
<dbReference type="GO" id="GO:0015179">
    <property type="term" value="F:L-amino acid transmembrane transporter activity"/>
    <property type="evidence" value="ECO:0007669"/>
    <property type="project" value="TreeGrafter"/>
</dbReference>
<evidence type="ECO:0000259" key="12">
    <source>
        <dbReference type="Pfam" id="PF01490"/>
    </source>
</evidence>
<accession>T1JYC9</accession>
<organism evidence="13 14">
    <name type="scientific">Tetranychus urticae</name>
    <name type="common">Two-spotted spider mite</name>
    <dbReference type="NCBI Taxonomy" id="32264"/>
    <lineage>
        <taxon>Eukaryota</taxon>
        <taxon>Metazoa</taxon>
        <taxon>Ecdysozoa</taxon>
        <taxon>Arthropoda</taxon>
        <taxon>Chelicerata</taxon>
        <taxon>Arachnida</taxon>
        <taxon>Acari</taxon>
        <taxon>Acariformes</taxon>
        <taxon>Trombidiformes</taxon>
        <taxon>Prostigmata</taxon>
        <taxon>Eleutherengona</taxon>
        <taxon>Raphignathae</taxon>
        <taxon>Tetranychoidea</taxon>
        <taxon>Tetranychidae</taxon>
        <taxon>Tetranychus</taxon>
    </lineage>
</organism>
<evidence type="ECO:0000256" key="11">
    <source>
        <dbReference type="SAM" id="Phobius"/>
    </source>
</evidence>
<dbReference type="EnsemblMetazoa" id="tetur02g15193.1">
    <property type="protein sequence ID" value="tetur02g15193.1"/>
    <property type="gene ID" value="tetur02g15193"/>
</dbReference>
<evidence type="ECO:0000256" key="9">
    <source>
        <dbReference type="ARBA" id="ARBA00040814"/>
    </source>
</evidence>
<proteinExistence type="inferred from homology"/>
<feature type="transmembrane region" description="Helical" evidence="11">
    <location>
        <begin position="385"/>
        <end position="403"/>
    </location>
</feature>
<feature type="transmembrane region" description="Helical" evidence="11">
    <location>
        <begin position="314"/>
        <end position="335"/>
    </location>
</feature>
<evidence type="ECO:0000256" key="2">
    <source>
        <dbReference type="ARBA" id="ARBA00008066"/>
    </source>
</evidence>
<comment type="function">
    <text evidence="8">Putative sodium-dependent amino acid/proton antiporter.</text>
</comment>
<comment type="similarity">
    <text evidence="2">Belongs to the amino acid/polyamine transporter 2 family.</text>
</comment>
<name>T1JYC9_TETUR</name>
<dbReference type="OrthoDB" id="28208at2759"/>
<evidence type="ECO:0000256" key="4">
    <source>
        <dbReference type="ARBA" id="ARBA00022692"/>
    </source>
</evidence>
<reference evidence="14" key="1">
    <citation type="submission" date="2011-08" db="EMBL/GenBank/DDBJ databases">
        <authorList>
            <person name="Rombauts S."/>
        </authorList>
    </citation>
    <scope>NUCLEOTIDE SEQUENCE</scope>
    <source>
        <strain evidence="14">London</strain>
    </source>
</reference>
<feature type="transmembrane region" description="Helical" evidence="11">
    <location>
        <begin position="196"/>
        <end position="216"/>
    </location>
</feature>
<evidence type="ECO:0000313" key="13">
    <source>
        <dbReference type="EnsemblMetazoa" id="tetur02g15193.1"/>
    </source>
</evidence>
<dbReference type="Proteomes" id="UP000015104">
    <property type="component" value="Unassembled WGS sequence"/>
</dbReference>
<feature type="transmembrane region" description="Helical" evidence="11">
    <location>
        <begin position="123"/>
        <end position="146"/>
    </location>
</feature>
<dbReference type="OMA" id="FLFFGSQ"/>
<dbReference type="AlphaFoldDB" id="T1JYC9"/>
<dbReference type="EMBL" id="CAEY01000835">
    <property type="status" value="NOT_ANNOTATED_CDS"/>
    <property type="molecule type" value="Genomic_DNA"/>
</dbReference>
<protein>
    <recommendedName>
        <fullName evidence="9">Putative sodium-coupled neutral amino acid transporter 11</fullName>
    </recommendedName>
    <alternativeName>
        <fullName evidence="10">Solute carrier family 38 member 11</fullName>
    </alternativeName>
</protein>
<evidence type="ECO:0000256" key="3">
    <source>
        <dbReference type="ARBA" id="ARBA00022448"/>
    </source>
</evidence>
<feature type="transmembrane region" description="Helical" evidence="11">
    <location>
        <begin position="356"/>
        <end position="379"/>
    </location>
</feature>
<feature type="transmembrane region" description="Helical" evidence="11">
    <location>
        <begin position="54"/>
        <end position="73"/>
    </location>
</feature>
<reference evidence="13" key="2">
    <citation type="submission" date="2015-06" db="UniProtKB">
        <authorList>
            <consortium name="EnsemblMetazoa"/>
        </authorList>
    </citation>
    <scope>IDENTIFICATION</scope>
</reference>
<dbReference type="STRING" id="32264.T1JYC9"/>
<dbReference type="HOGENOM" id="CLU_009020_4_2_1"/>
<feature type="transmembrane region" description="Helical" evidence="11">
    <location>
        <begin position="271"/>
        <end position="294"/>
    </location>
</feature>
<evidence type="ECO:0000256" key="7">
    <source>
        <dbReference type="ARBA" id="ARBA00023136"/>
    </source>
</evidence>
<dbReference type="KEGG" id="tut:107371093"/>
<feature type="transmembrane region" description="Helical" evidence="11">
    <location>
        <begin position="166"/>
        <end position="184"/>
    </location>
</feature>
<feature type="transmembrane region" description="Helical" evidence="11">
    <location>
        <begin position="228"/>
        <end position="250"/>
    </location>
</feature>
<feature type="domain" description="Amino acid transporter transmembrane" evidence="12">
    <location>
        <begin position="47"/>
        <end position="435"/>
    </location>
</feature>
<sequence>MEANESTYILESAAAPATAFTISKPYQDPKDSDDEELEPRINGDSCKGNMKQTAFNYVNSIIGSGVIGIPYAIHKAGFFTGIFLLFFIALITDFSLCTLIKAGNLAGVSTYQDVMERAFGKPGFYILTFLQFIYPFIAMISYNVIIGDTMTKVFRRFFDLAANNPFGNRNTVVFICAVLIMLPLSLYRNVAKLNKISLTSIGFVSFIMAFIAYRLFTLGPEIPQTENAFTFANTGITNAIGIIAFAYMCHHNSFLLYDSMANTSQHKWNKITHISIAVSFFIVMVVGICGYLTFTSYSQGDLFENYCTSDNFAQVARLAFTVTIMLTYPFECFVVREVLENAFWGGKPPATTSHHTLITIAIVASAFILSTLTDCLGIVLELNGIIAAVPLAFIFPALCFIKLDPEPLLSNHKLTHLAVVAFGVLVAGCGTFFAIQSVYNGVSCSHGHEMFYCNSNATQPTVNQ</sequence>
<keyword evidence="4 11" id="KW-0812">Transmembrane</keyword>
<keyword evidence="14" id="KW-1185">Reference proteome</keyword>
<dbReference type="InterPro" id="IPR013057">
    <property type="entry name" value="AA_transpt_TM"/>
</dbReference>
<keyword evidence="3" id="KW-0813">Transport</keyword>
<keyword evidence="5" id="KW-0029">Amino-acid transport</keyword>